<evidence type="ECO:0000313" key="7">
    <source>
        <dbReference type="EMBL" id="PRR84067.1"/>
    </source>
</evidence>
<keyword evidence="2 5" id="KW-0125">Carotenoid biosynthesis</keyword>
<dbReference type="SUPFAM" id="SSF51905">
    <property type="entry name" value="FAD/NAD(P)-binding domain"/>
    <property type="match status" value="1"/>
</dbReference>
<evidence type="ECO:0000256" key="2">
    <source>
        <dbReference type="ARBA" id="ARBA00022746"/>
    </source>
</evidence>
<dbReference type="RefSeq" id="WP_106058409.1">
    <property type="nucleotide sequence ID" value="NZ_PVXQ01000003.1"/>
</dbReference>
<dbReference type="AlphaFoldDB" id="A0A2T0BJN8"/>
<sequence>MNKKVIIIGAGIGGLSLGARLQSKGFKVEIYEKNHSIGGATNILESGNFKFDLTATISMFIKDYIDVFKYCNRNYMDYFSLITINPLYKVFYSDGKTFSFHNDLPSLCSTLNNITEGNLDNISGFFDFITSNYKKYLVAEKSFLNKPFEKGYAIFNPRVLMKALSLNPLNSSYRDCRKYISNEKLIHYLLFQTMFVGASPYASPNIYNLIPGFTQMKGLYHIKGGMYSYIKALEKLILEMGGVIKPDYPVDKILFRDNKAIGIMVNGKKILCDDVVCSCDYTYAIKTLLKDREVGSLIKPLNNLNYSCSTFILYLALDKKYPLLNIHNIYINKNFKKNTNAPFKGVFSKDPSIYIYCPSSIDSTLCPKGAECINIMVRVPNLLSTKINWDLETITSIKKKLLNILSNIRGLEDVKEHILFDSYLSPLDLRDRFNNHMGSAFGLSHLLKQSTVFRPQCELPNVENLFFTGSSVHPGNGVAMVLKSSKICGELILKKYK</sequence>
<comment type="pathway">
    <text evidence="1 5">Carotenoid biosynthesis.</text>
</comment>
<dbReference type="InterPro" id="IPR036188">
    <property type="entry name" value="FAD/NAD-bd_sf"/>
</dbReference>
<dbReference type="EMBL" id="PVXQ01000003">
    <property type="protein sequence ID" value="PRR84067.1"/>
    <property type="molecule type" value="Genomic_DNA"/>
</dbReference>
<comment type="caution">
    <text evidence="7">The sequence shown here is derived from an EMBL/GenBank/DDBJ whole genome shotgun (WGS) entry which is preliminary data.</text>
</comment>
<dbReference type="EC" id="1.3.8.2" evidence="7"/>
<feature type="domain" description="Amine oxidase" evidence="6">
    <location>
        <begin position="12"/>
        <end position="485"/>
    </location>
</feature>
<organism evidence="7 8">
    <name type="scientific">Clostridium vincentii</name>
    <dbReference type="NCBI Taxonomy" id="52704"/>
    <lineage>
        <taxon>Bacteria</taxon>
        <taxon>Bacillati</taxon>
        <taxon>Bacillota</taxon>
        <taxon>Clostridia</taxon>
        <taxon>Eubacteriales</taxon>
        <taxon>Clostridiaceae</taxon>
        <taxon>Clostridium</taxon>
    </lineage>
</organism>
<dbReference type="OrthoDB" id="9814556at2"/>
<evidence type="ECO:0000256" key="4">
    <source>
        <dbReference type="ARBA" id="ARBA00038322"/>
    </source>
</evidence>
<dbReference type="GO" id="GO:0016117">
    <property type="term" value="P:carotenoid biosynthetic process"/>
    <property type="evidence" value="ECO:0007669"/>
    <property type="project" value="UniProtKB-KW"/>
</dbReference>
<comment type="similarity">
    <text evidence="4">Belongs to the carotenoid/retinoid oxidoreductase family. CrtN subfamily.</text>
</comment>
<dbReference type="PANTHER" id="PTHR43734:SF1">
    <property type="entry name" value="PHYTOENE DESATURASE"/>
    <property type="match status" value="1"/>
</dbReference>
<dbReference type="GO" id="GO:0102223">
    <property type="term" value="F:4,4'-diapophytoene desaturase (4,4'-diaponeurosporene-forming)"/>
    <property type="evidence" value="ECO:0007669"/>
    <property type="project" value="UniProtKB-EC"/>
</dbReference>
<dbReference type="InterPro" id="IPR002937">
    <property type="entry name" value="Amino_oxidase"/>
</dbReference>
<dbReference type="InterPro" id="IPR014105">
    <property type="entry name" value="Carotenoid/retinoid_OxRdtase"/>
</dbReference>
<dbReference type="Proteomes" id="UP000239471">
    <property type="component" value="Unassembled WGS sequence"/>
</dbReference>
<dbReference type="Gene3D" id="3.50.50.60">
    <property type="entry name" value="FAD/NAD(P)-binding domain"/>
    <property type="match status" value="2"/>
</dbReference>
<evidence type="ECO:0000256" key="3">
    <source>
        <dbReference type="ARBA" id="ARBA00023002"/>
    </source>
</evidence>
<evidence type="ECO:0000256" key="1">
    <source>
        <dbReference type="ARBA" id="ARBA00004829"/>
    </source>
</evidence>
<accession>A0A2T0BJN8</accession>
<gene>
    <name evidence="7" type="primary">crtN</name>
    <name evidence="7" type="ORF">CLVI_03650</name>
</gene>
<name>A0A2T0BJN8_9CLOT</name>
<keyword evidence="8" id="KW-1185">Reference proteome</keyword>
<protein>
    <submittedName>
        <fullName evidence="7">Dehydrosqualene desaturase</fullName>
        <ecNumber evidence="7">1.3.8.2</ecNumber>
    </submittedName>
</protein>
<proteinExistence type="inferred from homology"/>
<dbReference type="NCBIfam" id="TIGR02734">
    <property type="entry name" value="crtI_fam"/>
    <property type="match status" value="1"/>
</dbReference>
<evidence type="ECO:0000256" key="5">
    <source>
        <dbReference type="RuleBase" id="RU362075"/>
    </source>
</evidence>
<dbReference type="PANTHER" id="PTHR43734">
    <property type="entry name" value="PHYTOENE DESATURASE"/>
    <property type="match status" value="1"/>
</dbReference>
<keyword evidence="3 5" id="KW-0560">Oxidoreductase</keyword>
<evidence type="ECO:0000313" key="8">
    <source>
        <dbReference type="Proteomes" id="UP000239471"/>
    </source>
</evidence>
<evidence type="ECO:0000259" key="6">
    <source>
        <dbReference type="Pfam" id="PF01593"/>
    </source>
</evidence>
<reference evidence="7 8" key="1">
    <citation type="submission" date="2018-03" db="EMBL/GenBank/DDBJ databases">
        <title>Genome sequence of Clostridium vincentii DSM 10228.</title>
        <authorList>
            <person name="Poehlein A."/>
            <person name="Daniel R."/>
        </authorList>
    </citation>
    <scope>NUCLEOTIDE SEQUENCE [LARGE SCALE GENOMIC DNA]</scope>
    <source>
        <strain evidence="7 8">DSM 10228</strain>
    </source>
</reference>
<dbReference type="Pfam" id="PF01593">
    <property type="entry name" value="Amino_oxidase"/>
    <property type="match status" value="1"/>
</dbReference>